<evidence type="ECO:0000259" key="6">
    <source>
        <dbReference type="PROSITE" id="PS50064"/>
    </source>
</evidence>
<reference evidence="7" key="1">
    <citation type="journal article" date="2020" name="Stud. Mycol.">
        <title>101 Dothideomycetes genomes: a test case for predicting lifestyles and emergence of pathogens.</title>
        <authorList>
            <person name="Haridas S."/>
            <person name="Albert R."/>
            <person name="Binder M."/>
            <person name="Bloem J."/>
            <person name="Labutti K."/>
            <person name="Salamov A."/>
            <person name="Andreopoulos B."/>
            <person name="Baker S."/>
            <person name="Barry K."/>
            <person name="Bills G."/>
            <person name="Bluhm B."/>
            <person name="Cannon C."/>
            <person name="Castanera R."/>
            <person name="Culley D."/>
            <person name="Daum C."/>
            <person name="Ezra D."/>
            <person name="Gonzalez J."/>
            <person name="Henrissat B."/>
            <person name="Kuo A."/>
            <person name="Liang C."/>
            <person name="Lipzen A."/>
            <person name="Lutzoni F."/>
            <person name="Magnuson J."/>
            <person name="Mondo S."/>
            <person name="Nolan M."/>
            <person name="Ohm R."/>
            <person name="Pangilinan J."/>
            <person name="Park H.-J."/>
            <person name="Ramirez L."/>
            <person name="Alfaro M."/>
            <person name="Sun H."/>
            <person name="Tritt A."/>
            <person name="Yoshinaga Y."/>
            <person name="Zwiers L.-H."/>
            <person name="Turgeon B."/>
            <person name="Goodwin S."/>
            <person name="Spatafora J."/>
            <person name="Crous P."/>
            <person name="Grigoriev I."/>
        </authorList>
    </citation>
    <scope>NUCLEOTIDE SEQUENCE</scope>
    <source>
        <strain evidence="7">CBS 690.94</strain>
    </source>
</reference>
<dbReference type="InterPro" id="IPR001510">
    <property type="entry name" value="Znf_PARP"/>
</dbReference>
<comment type="subcellular location">
    <subcellularLocation>
        <location evidence="1">Nucleus</location>
    </subcellularLocation>
</comment>
<dbReference type="Gene3D" id="3.30.1740.10">
    <property type="entry name" value="Zinc finger, PARP-type"/>
    <property type="match status" value="2"/>
</dbReference>
<keyword evidence="2" id="KW-0479">Metal-binding</keyword>
<evidence type="ECO:0000256" key="5">
    <source>
        <dbReference type="ARBA" id="ARBA00023242"/>
    </source>
</evidence>
<feature type="non-terminal residue" evidence="7">
    <location>
        <position position="245"/>
    </location>
</feature>
<dbReference type="OrthoDB" id="429950at2759"/>
<sequence length="245" mass="27618">MYALDGDEAPHWRVEHATSGMSTCNQAQCKSKGIKIEKGELRVGTHTWHTVEEKYFWAWRHWRCATPHQIRGLQSISNSELAKVPGYERISEESREQLKLALEEGKVNDKDFKDIRPDLVKGGGYMGEIRDAVGYKVDVSPSARAGCRAAACKEQGNKIVKGELRLGILRLFDGEHESYVYKHWKCISKYDLSAIEEHAQHDTFNGIDSLPKDYEAVVLESLEKGEVIVPPKLDVPAPANKSRAK</sequence>
<dbReference type="Proteomes" id="UP000799764">
    <property type="component" value="Unassembled WGS sequence"/>
</dbReference>
<evidence type="ECO:0000313" key="7">
    <source>
        <dbReference type="EMBL" id="KAF2438157.1"/>
    </source>
</evidence>
<name>A0A9P4U6M3_9PLEO</name>
<organism evidence="7 8">
    <name type="scientific">Karstenula rhodostoma CBS 690.94</name>
    <dbReference type="NCBI Taxonomy" id="1392251"/>
    <lineage>
        <taxon>Eukaryota</taxon>
        <taxon>Fungi</taxon>
        <taxon>Dikarya</taxon>
        <taxon>Ascomycota</taxon>
        <taxon>Pezizomycotina</taxon>
        <taxon>Dothideomycetes</taxon>
        <taxon>Pleosporomycetidae</taxon>
        <taxon>Pleosporales</taxon>
        <taxon>Massarineae</taxon>
        <taxon>Didymosphaeriaceae</taxon>
        <taxon>Karstenula</taxon>
    </lineage>
</organism>
<keyword evidence="5" id="KW-0539">Nucleus</keyword>
<dbReference type="SMART" id="SM01336">
    <property type="entry name" value="zf-PARP"/>
    <property type="match status" value="2"/>
</dbReference>
<evidence type="ECO:0000256" key="1">
    <source>
        <dbReference type="ARBA" id="ARBA00004123"/>
    </source>
</evidence>
<evidence type="ECO:0000313" key="8">
    <source>
        <dbReference type="Proteomes" id="UP000799764"/>
    </source>
</evidence>
<comment type="caution">
    <text evidence="7">The sequence shown here is derived from an EMBL/GenBank/DDBJ whole genome shotgun (WGS) entry which is preliminary data.</text>
</comment>
<dbReference type="GO" id="GO:0005634">
    <property type="term" value="C:nucleus"/>
    <property type="evidence" value="ECO:0007669"/>
    <property type="project" value="UniProtKB-SubCell"/>
</dbReference>
<evidence type="ECO:0000256" key="3">
    <source>
        <dbReference type="ARBA" id="ARBA00022771"/>
    </source>
</evidence>
<keyword evidence="8" id="KW-1185">Reference proteome</keyword>
<dbReference type="GO" id="GO:0003677">
    <property type="term" value="F:DNA binding"/>
    <property type="evidence" value="ECO:0007669"/>
    <property type="project" value="InterPro"/>
</dbReference>
<gene>
    <name evidence="7" type="ORF">P171DRAFT_372307</name>
</gene>
<accession>A0A9P4U6M3</accession>
<feature type="domain" description="PARP-type" evidence="6">
    <location>
        <begin position="25"/>
        <end position="106"/>
    </location>
</feature>
<proteinExistence type="predicted"/>
<protein>
    <submittedName>
        <fullName evidence="7">Glucocorticoid receptor-like (DNA-binding domain)</fullName>
    </submittedName>
</protein>
<dbReference type="PROSITE" id="PS50064">
    <property type="entry name" value="ZF_PARP_2"/>
    <property type="match status" value="1"/>
</dbReference>
<dbReference type="GO" id="GO:0008270">
    <property type="term" value="F:zinc ion binding"/>
    <property type="evidence" value="ECO:0007669"/>
    <property type="project" value="UniProtKB-KW"/>
</dbReference>
<evidence type="ECO:0000256" key="4">
    <source>
        <dbReference type="ARBA" id="ARBA00022833"/>
    </source>
</evidence>
<dbReference type="SUPFAM" id="SSF57716">
    <property type="entry name" value="Glucocorticoid receptor-like (DNA-binding domain)"/>
    <property type="match status" value="2"/>
</dbReference>
<dbReference type="AlphaFoldDB" id="A0A9P4U6M3"/>
<dbReference type="InterPro" id="IPR036957">
    <property type="entry name" value="Znf_PARP_sf"/>
</dbReference>
<keyword evidence="7" id="KW-0675">Receptor</keyword>
<keyword evidence="3" id="KW-0863">Zinc-finger</keyword>
<dbReference type="EMBL" id="MU001513">
    <property type="protein sequence ID" value="KAF2438157.1"/>
    <property type="molecule type" value="Genomic_DNA"/>
</dbReference>
<keyword evidence="4" id="KW-0862">Zinc</keyword>
<evidence type="ECO:0000256" key="2">
    <source>
        <dbReference type="ARBA" id="ARBA00022723"/>
    </source>
</evidence>
<dbReference type="Pfam" id="PF00645">
    <property type="entry name" value="zf-PARP"/>
    <property type="match status" value="2"/>
</dbReference>